<dbReference type="Proteomes" id="UP000199228">
    <property type="component" value="Unassembled WGS sequence"/>
</dbReference>
<accession>A0A1G6C405</accession>
<dbReference type="STRING" id="1732.SAMN02910417_02053"/>
<organism evidence="1 2">
    <name type="scientific">Eubacterium oxidoreducens</name>
    <dbReference type="NCBI Taxonomy" id="1732"/>
    <lineage>
        <taxon>Bacteria</taxon>
        <taxon>Bacillati</taxon>
        <taxon>Bacillota</taxon>
        <taxon>Clostridia</taxon>
        <taxon>Eubacteriales</taxon>
        <taxon>Eubacteriaceae</taxon>
        <taxon>Eubacterium</taxon>
    </lineage>
</organism>
<proteinExistence type="predicted"/>
<dbReference type="EMBL" id="FMXR01000015">
    <property type="protein sequence ID" value="SDB27605.1"/>
    <property type="molecule type" value="Genomic_DNA"/>
</dbReference>
<dbReference type="AlphaFoldDB" id="A0A1G6C405"/>
<keyword evidence="2" id="KW-1185">Reference proteome</keyword>
<dbReference type="RefSeq" id="WP_090174271.1">
    <property type="nucleotide sequence ID" value="NZ_FMXR01000015.1"/>
</dbReference>
<evidence type="ECO:0000313" key="2">
    <source>
        <dbReference type="Proteomes" id="UP000199228"/>
    </source>
</evidence>
<gene>
    <name evidence="1" type="ORF">SAMN02910417_02053</name>
</gene>
<reference evidence="1 2" key="1">
    <citation type="submission" date="2016-10" db="EMBL/GenBank/DDBJ databases">
        <authorList>
            <person name="de Groot N.N."/>
        </authorList>
    </citation>
    <scope>NUCLEOTIDE SEQUENCE [LARGE SCALE GENOMIC DNA]</scope>
    <source>
        <strain evidence="1 2">DSM 3217</strain>
    </source>
</reference>
<name>A0A1G6C405_EUBOX</name>
<sequence length="146" mass="17071">MSNWQYVGDVNPLEGGLFYKKEDDFDMIIVLPICGEEDTYLTAHLFAFKDDVDDFVRKKIKEKWGFAPKVDVSFEKNIGFILHDMVWEMGVENFSPHYPNGNLWDCYGPIRFSNEADTKKFCLDYIGKEELYEILRDGQEDHYGCA</sequence>
<protein>
    <submittedName>
        <fullName evidence="1">Uncharacterized protein</fullName>
    </submittedName>
</protein>
<dbReference type="OrthoDB" id="32195at2"/>
<evidence type="ECO:0000313" key="1">
    <source>
        <dbReference type="EMBL" id="SDB27605.1"/>
    </source>
</evidence>